<keyword evidence="2" id="KW-1185">Reference proteome</keyword>
<sequence>MNDRLGTQHISALFALMGAAREITNTELQELAGFRIDGQLRRTLNERHLVTSTRQGNRPFVHELTDAGWKRCEAELAGERPEGSGHLGGAFYLVLDGIGRYLRRDNKILADVFQPDAGEGDPGPTQSDPVTDATIATLYRQLADKQGDWVRLAQLRPLLNGADRTDVDKLLKTMSKAGRAHLAPNPDRKSVTTADREAAIRIGGEDNHLLVVERS</sequence>
<dbReference type="RefSeq" id="WP_133908791.1">
    <property type="nucleotide sequence ID" value="NZ_SOCP01000026.1"/>
</dbReference>
<name>A0A4R7USA9_9PSEU</name>
<dbReference type="OrthoDB" id="3822696at2"/>
<dbReference type="Proteomes" id="UP000294927">
    <property type="component" value="Unassembled WGS sequence"/>
</dbReference>
<comment type="caution">
    <text evidence="1">The sequence shown here is derived from an EMBL/GenBank/DDBJ whole genome shotgun (WGS) entry which is preliminary data.</text>
</comment>
<dbReference type="AlphaFoldDB" id="A0A4R7USA9"/>
<gene>
    <name evidence="1" type="ORF">CLV71_12638</name>
</gene>
<protein>
    <submittedName>
        <fullName evidence="1">Uncharacterized protein</fullName>
    </submittedName>
</protein>
<evidence type="ECO:0000313" key="2">
    <source>
        <dbReference type="Proteomes" id="UP000294927"/>
    </source>
</evidence>
<proteinExistence type="predicted"/>
<evidence type="ECO:0000313" key="1">
    <source>
        <dbReference type="EMBL" id="TDV38653.1"/>
    </source>
</evidence>
<dbReference type="EMBL" id="SOCP01000026">
    <property type="protein sequence ID" value="TDV38653.1"/>
    <property type="molecule type" value="Genomic_DNA"/>
</dbReference>
<organism evidence="1 2">
    <name type="scientific">Actinophytocola oryzae</name>
    <dbReference type="NCBI Taxonomy" id="502181"/>
    <lineage>
        <taxon>Bacteria</taxon>
        <taxon>Bacillati</taxon>
        <taxon>Actinomycetota</taxon>
        <taxon>Actinomycetes</taxon>
        <taxon>Pseudonocardiales</taxon>
        <taxon>Pseudonocardiaceae</taxon>
    </lineage>
</organism>
<reference evidence="1 2" key="1">
    <citation type="submission" date="2019-03" db="EMBL/GenBank/DDBJ databases">
        <title>Genomic Encyclopedia of Archaeal and Bacterial Type Strains, Phase II (KMG-II): from individual species to whole genera.</title>
        <authorList>
            <person name="Goeker M."/>
        </authorList>
    </citation>
    <scope>NUCLEOTIDE SEQUENCE [LARGE SCALE GENOMIC DNA]</scope>
    <source>
        <strain evidence="1 2">DSM 45499</strain>
    </source>
</reference>
<accession>A0A4R7USA9</accession>